<dbReference type="Proteomes" id="UP000475079">
    <property type="component" value="Unassembled WGS sequence"/>
</dbReference>
<name>A0A6L5EB05_9ENTR</name>
<gene>
    <name evidence="1" type="ORF">GBB84_13680</name>
</gene>
<sequence length="340" mass="37953">MRYYEINILDSKNKVIQHYSSHKNGAYNPGALMVEFDILRFGESTPQGETHLTIWGIGPRDMQQARQNRYGKKIQIFVSMSKGLPLAGSVNKKLAIEGYIFQVFGNWQGTELRLDFIIVTGPVNTTARGQMVPLQLTMPWSMGQKLSVALTQCIMTMGGFTPNISISDRLTLNYDRPMFCGSLAELAKNLRAFSLSRIKDPGYTGVEIAVVNGNEIRVWDNDYANHPDQGSKTSATERSKNPVQINFNDLIGQPTWISFGVVSVICVMRADLQTGDHILMPEKARPMIQASSYSQFRDDSAFNGEFVVQSVRLLGNSRQPTAEAWITVIEAYPAEAVKTK</sequence>
<organism evidence="1 2">
    <name type="scientific">Citrobacter telavivensis</name>
    <dbReference type="NCBI Taxonomy" id="2653932"/>
    <lineage>
        <taxon>Bacteria</taxon>
        <taxon>Pseudomonadati</taxon>
        <taxon>Pseudomonadota</taxon>
        <taxon>Gammaproteobacteria</taxon>
        <taxon>Enterobacterales</taxon>
        <taxon>Enterobacteriaceae</taxon>
        <taxon>Citrobacter</taxon>
    </lineage>
</organism>
<protein>
    <submittedName>
        <fullName evidence="1">Uncharacterized protein</fullName>
    </submittedName>
</protein>
<proteinExistence type="predicted"/>
<evidence type="ECO:0000313" key="1">
    <source>
        <dbReference type="EMBL" id="MPQ51955.1"/>
    </source>
</evidence>
<accession>A0A6L5EB05</accession>
<keyword evidence="2" id="KW-1185">Reference proteome</keyword>
<reference evidence="1 2" key="1">
    <citation type="submission" date="2019-10" db="EMBL/GenBank/DDBJ databases">
        <title>Characterization of a new Citrobacter species.</title>
        <authorList>
            <person name="Goncalves Ribeiro T."/>
            <person name="Izdebski R."/>
            <person name="Urbanowicz P."/>
            <person name="Carmeli Y."/>
            <person name="Gniadkowski M."/>
            <person name="Peixe L."/>
        </authorList>
    </citation>
    <scope>NUCLEOTIDE SEQUENCE [LARGE SCALE GENOMIC DNA]</scope>
    <source>
        <strain evidence="1 2">NMI7905_11</strain>
    </source>
</reference>
<dbReference type="EMBL" id="WHIY01000008">
    <property type="protein sequence ID" value="MPQ51955.1"/>
    <property type="molecule type" value="Genomic_DNA"/>
</dbReference>
<evidence type="ECO:0000313" key="2">
    <source>
        <dbReference type="Proteomes" id="UP000475079"/>
    </source>
</evidence>
<dbReference type="AlphaFoldDB" id="A0A6L5EB05"/>
<dbReference type="RefSeq" id="WP_152403262.1">
    <property type="nucleotide sequence ID" value="NZ_WHIY01000008.1"/>
</dbReference>
<comment type="caution">
    <text evidence="1">The sequence shown here is derived from an EMBL/GenBank/DDBJ whole genome shotgun (WGS) entry which is preliminary data.</text>
</comment>